<accession>A0AAV5AE35</accession>
<feature type="compositionally biased region" description="Low complexity" evidence="1">
    <location>
        <begin position="8"/>
        <end position="33"/>
    </location>
</feature>
<keyword evidence="3" id="KW-1185">Reference proteome</keyword>
<organism evidence="2 3">
    <name type="scientific">Clathrus columnatus</name>
    <dbReference type="NCBI Taxonomy" id="1419009"/>
    <lineage>
        <taxon>Eukaryota</taxon>
        <taxon>Fungi</taxon>
        <taxon>Dikarya</taxon>
        <taxon>Basidiomycota</taxon>
        <taxon>Agaricomycotina</taxon>
        <taxon>Agaricomycetes</taxon>
        <taxon>Phallomycetidae</taxon>
        <taxon>Phallales</taxon>
        <taxon>Clathraceae</taxon>
        <taxon>Clathrus</taxon>
    </lineage>
</organism>
<protein>
    <recommendedName>
        <fullName evidence="4">Ubiquitin-like domain-containing protein</fullName>
    </recommendedName>
</protein>
<dbReference type="EMBL" id="BPWL01000008">
    <property type="protein sequence ID" value="GJJ12884.1"/>
    <property type="molecule type" value="Genomic_DNA"/>
</dbReference>
<sequence>MSTVFFESFTRTSSSSPSSSQSHSINSSSSSLQTPPPTPRRTSEGPVAAATSTSSSGTRHYPRHLNFPIPRRLINSSTNDVQGTGTCTMMSMEDKLVEFSSDFAGVPVDYVRLSIRKRGEKLYDVIKSSTFRLNGPDDIQISQGDLGLEPGIIQPSHVLAVYPLSPSSSSIPDLHGIHSIIPTIYCANFPSFPKSDNSSTLPRLPIRLPHPPSFKIILHFLYTRNIQNILSYLLPVPGSSRRRDHISHPIALPSPISLSSLASWVRDLFNSLSFEDRCQHLNLLYGVYLNIVALGMYDLPLQGSRDEDSVTGNGKKNNNIDIVHPNLLEYGSIVLQNGSRDVDGRLLCLCLIAMWEALWKN</sequence>
<dbReference type="Proteomes" id="UP001050691">
    <property type="component" value="Unassembled WGS sequence"/>
</dbReference>
<evidence type="ECO:0000313" key="3">
    <source>
        <dbReference type="Proteomes" id="UP001050691"/>
    </source>
</evidence>
<feature type="region of interest" description="Disordered" evidence="1">
    <location>
        <begin position="1"/>
        <end position="64"/>
    </location>
</feature>
<gene>
    <name evidence="2" type="ORF">Clacol_007130</name>
</gene>
<evidence type="ECO:0000313" key="2">
    <source>
        <dbReference type="EMBL" id="GJJ12884.1"/>
    </source>
</evidence>
<feature type="compositionally biased region" description="Low complexity" evidence="1">
    <location>
        <begin position="48"/>
        <end position="58"/>
    </location>
</feature>
<evidence type="ECO:0000256" key="1">
    <source>
        <dbReference type="SAM" id="MobiDB-lite"/>
    </source>
</evidence>
<evidence type="ECO:0008006" key="4">
    <source>
        <dbReference type="Google" id="ProtNLM"/>
    </source>
</evidence>
<name>A0AAV5AE35_9AGAM</name>
<comment type="caution">
    <text evidence="2">The sequence shown here is derived from an EMBL/GenBank/DDBJ whole genome shotgun (WGS) entry which is preliminary data.</text>
</comment>
<proteinExistence type="predicted"/>
<reference evidence="2" key="1">
    <citation type="submission" date="2021-10" db="EMBL/GenBank/DDBJ databases">
        <title>De novo Genome Assembly of Clathrus columnatus (Basidiomycota, Fungi) Using Illumina and Nanopore Sequence Data.</title>
        <authorList>
            <person name="Ogiso-Tanaka E."/>
            <person name="Itagaki H."/>
            <person name="Hosoya T."/>
            <person name="Hosaka K."/>
        </authorList>
    </citation>
    <scope>NUCLEOTIDE SEQUENCE</scope>
    <source>
        <strain evidence="2">MO-923</strain>
    </source>
</reference>
<dbReference type="AlphaFoldDB" id="A0AAV5AE35"/>